<accession>A0A830FK31</accession>
<keyword evidence="3" id="KW-1185">Reference proteome</keyword>
<protein>
    <submittedName>
        <fullName evidence="1">Uncharacterized protein</fullName>
    </submittedName>
</protein>
<name>A0A830FK31_9EURY</name>
<reference evidence="1" key="1">
    <citation type="journal article" date="2014" name="Int. J. Syst. Evol. Microbiol.">
        <title>Complete genome sequence of Corynebacterium casei LMG S-19264T (=DSM 44701T), isolated from a smear-ripened cheese.</title>
        <authorList>
            <consortium name="US DOE Joint Genome Institute (JGI-PGF)"/>
            <person name="Walter F."/>
            <person name="Albersmeier A."/>
            <person name="Kalinowski J."/>
            <person name="Ruckert C."/>
        </authorList>
    </citation>
    <scope>NUCLEOTIDE SEQUENCE</scope>
    <source>
        <strain evidence="1">JCM 16108</strain>
    </source>
</reference>
<evidence type="ECO:0000313" key="1">
    <source>
        <dbReference type="EMBL" id="GGM58271.1"/>
    </source>
</evidence>
<sequence length="133" mass="14141">MRRRRYLAAAATGLAGALAGCNGLGLGILGPSGEWKLRAMPADPEASDHTCTLEESFVDAHPNLETVLSRAADGERGSWSEPVYLDAETGNELGADMADYCEGGFRGVYFHDGDAFFVSLIDRNPGNGKGHDH</sequence>
<reference evidence="2" key="3">
    <citation type="submission" date="2021-03" db="EMBL/GenBank/DDBJ databases">
        <title>Genomic Encyclopedia of Type Strains, Phase IV (KMG-IV): sequencing the most valuable type-strain genomes for metagenomic binning, comparative biology and taxonomic classification.</title>
        <authorList>
            <person name="Goeker M."/>
        </authorList>
    </citation>
    <scope>NUCLEOTIDE SEQUENCE</scope>
    <source>
        <strain evidence="2">DSM 22443</strain>
    </source>
</reference>
<organism evidence="1 3">
    <name type="scientific">Halarchaeum rubridurum</name>
    <dbReference type="NCBI Taxonomy" id="489911"/>
    <lineage>
        <taxon>Archaea</taxon>
        <taxon>Methanobacteriati</taxon>
        <taxon>Methanobacteriota</taxon>
        <taxon>Stenosarchaea group</taxon>
        <taxon>Halobacteria</taxon>
        <taxon>Halobacteriales</taxon>
        <taxon>Halobacteriaceae</taxon>
    </lineage>
</organism>
<dbReference type="OrthoDB" id="268634at2157"/>
<reference evidence="1" key="2">
    <citation type="submission" date="2020-09" db="EMBL/GenBank/DDBJ databases">
        <authorList>
            <person name="Sun Q."/>
            <person name="Ohkuma M."/>
        </authorList>
    </citation>
    <scope>NUCLEOTIDE SEQUENCE</scope>
    <source>
        <strain evidence="1">JCM 16108</strain>
    </source>
</reference>
<dbReference type="Proteomes" id="UP000765891">
    <property type="component" value="Unassembled WGS sequence"/>
</dbReference>
<dbReference type="EMBL" id="BMOO01000001">
    <property type="protein sequence ID" value="GGM58271.1"/>
    <property type="molecule type" value="Genomic_DNA"/>
</dbReference>
<gene>
    <name evidence="1" type="ORF">GCM10009017_05540</name>
    <name evidence="2" type="ORF">J2752_001101</name>
</gene>
<proteinExistence type="predicted"/>
<dbReference type="RefSeq" id="WP_188869595.1">
    <property type="nucleotide sequence ID" value="NZ_BMOO01000001.1"/>
</dbReference>
<evidence type="ECO:0000313" key="3">
    <source>
        <dbReference type="Proteomes" id="UP000614609"/>
    </source>
</evidence>
<comment type="caution">
    <text evidence="1">The sequence shown here is derived from an EMBL/GenBank/DDBJ whole genome shotgun (WGS) entry which is preliminary data.</text>
</comment>
<dbReference type="Proteomes" id="UP000614609">
    <property type="component" value="Unassembled WGS sequence"/>
</dbReference>
<evidence type="ECO:0000313" key="2">
    <source>
        <dbReference type="EMBL" id="MBP1954220.1"/>
    </source>
</evidence>
<dbReference type="AlphaFoldDB" id="A0A830FK31"/>
<dbReference type="PROSITE" id="PS51257">
    <property type="entry name" value="PROKAR_LIPOPROTEIN"/>
    <property type="match status" value="1"/>
</dbReference>
<dbReference type="EMBL" id="JAGGKO010000001">
    <property type="protein sequence ID" value="MBP1954220.1"/>
    <property type="molecule type" value="Genomic_DNA"/>
</dbReference>